<protein>
    <submittedName>
        <fullName evidence="1">Uncharacterized protein</fullName>
    </submittedName>
</protein>
<gene>
    <name evidence="1" type="ORF">OM076_42635</name>
</gene>
<dbReference type="RefSeq" id="WP_270046288.1">
    <property type="nucleotide sequence ID" value="NZ_JAPDOD010000085.1"/>
</dbReference>
<proteinExistence type="predicted"/>
<dbReference type="EMBL" id="JAPDOD010000085">
    <property type="protein sequence ID" value="MDA0167035.1"/>
    <property type="molecule type" value="Genomic_DNA"/>
</dbReference>
<accession>A0A9X3N281</accession>
<sequence length="80" mass="8858">MSGRAGPPPEIPFAALVRVGHEVAISALTLDAQELSVQIPGVHERLWFSYVHGRVDVCGRGWELELSALDEWERERPPGL</sequence>
<dbReference type="AlphaFoldDB" id="A0A9X3N281"/>
<reference evidence="1" key="1">
    <citation type="submission" date="2022-10" db="EMBL/GenBank/DDBJ databases">
        <title>The WGS of Solirubrobacter ginsenosidimutans DSM 21036.</title>
        <authorList>
            <person name="Jiang Z."/>
        </authorList>
    </citation>
    <scope>NUCLEOTIDE SEQUENCE</scope>
    <source>
        <strain evidence="1">DSM 21036</strain>
    </source>
</reference>
<comment type="caution">
    <text evidence="1">The sequence shown here is derived from an EMBL/GenBank/DDBJ whole genome shotgun (WGS) entry which is preliminary data.</text>
</comment>
<evidence type="ECO:0000313" key="1">
    <source>
        <dbReference type="EMBL" id="MDA0167035.1"/>
    </source>
</evidence>
<organism evidence="1 2">
    <name type="scientific">Solirubrobacter ginsenosidimutans</name>
    <dbReference type="NCBI Taxonomy" id="490573"/>
    <lineage>
        <taxon>Bacteria</taxon>
        <taxon>Bacillati</taxon>
        <taxon>Actinomycetota</taxon>
        <taxon>Thermoleophilia</taxon>
        <taxon>Solirubrobacterales</taxon>
        <taxon>Solirubrobacteraceae</taxon>
        <taxon>Solirubrobacter</taxon>
    </lineage>
</organism>
<evidence type="ECO:0000313" key="2">
    <source>
        <dbReference type="Proteomes" id="UP001149140"/>
    </source>
</evidence>
<keyword evidence="2" id="KW-1185">Reference proteome</keyword>
<dbReference type="Proteomes" id="UP001149140">
    <property type="component" value="Unassembled WGS sequence"/>
</dbReference>
<name>A0A9X3N281_9ACTN</name>